<sequence length="212" mass="23722">MELINPKAETYAALYSSKEDAVLQRIIAETEQSHKQPHMLSGHLQGQFLEIISKLVQPQRILEIGTMVGYSSICLAKGLAVEGILHTIEMREADAAVAKANFEQAGMQDRIQLHVGNAQEIIPQLNETWDLVFIDADKTGYARYYELVKPRLRSGGLILADNVLFHGDVLEEEIKGKNGKAVHAFNELIAADEEVEKIMLTLRDGLFLIRKK</sequence>
<dbReference type="PANTHER" id="PTHR10509">
    <property type="entry name" value="O-METHYLTRANSFERASE-RELATED"/>
    <property type="match status" value="1"/>
</dbReference>
<keyword evidence="3" id="KW-0949">S-adenosyl-L-methionine</keyword>
<dbReference type="GO" id="GO:0032259">
    <property type="term" value="P:methylation"/>
    <property type="evidence" value="ECO:0007669"/>
    <property type="project" value="UniProtKB-KW"/>
</dbReference>
<dbReference type="Gene3D" id="3.40.50.150">
    <property type="entry name" value="Vaccinia Virus protein VP39"/>
    <property type="match status" value="1"/>
</dbReference>
<name>A0A4Q1CDQ5_9BACT</name>
<dbReference type="AlphaFoldDB" id="A0A4Q1CDQ5"/>
<dbReference type="InterPro" id="IPR029063">
    <property type="entry name" value="SAM-dependent_MTases_sf"/>
</dbReference>
<evidence type="ECO:0000313" key="4">
    <source>
        <dbReference type="EMBL" id="RXK57523.1"/>
    </source>
</evidence>
<dbReference type="Pfam" id="PF01596">
    <property type="entry name" value="Methyltransf_3"/>
    <property type="match status" value="1"/>
</dbReference>
<dbReference type="OrthoDB" id="9799672at2"/>
<organism evidence="4 5">
    <name type="scientific">Lacibacter luteus</name>
    <dbReference type="NCBI Taxonomy" id="2508719"/>
    <lineage>
        <taxon>Bacteria</taxon>
        <taxon>Pseudomonadati</taxon>
        <taxon>Bacteroidota</taxon>
        <taxon>Chitinophagia</taxon>
        <taxon>Chitinophagales</taxon>
        <taxon>Chitinophagaceae</taxon>
        <taxon>Lacibacter</taxon>
    </lineage>
</organism>
<comment type="caution">
    <text evidence="4">The sequence shown here is derived from an EMBL/GenBank/DDBJ whole genome shotgun (WGS) entry which is preliminary data.</text>
</comment>
<evidence type="ECO:0000256" key="1">
    <source>
        <dbReference type="ARBA" id="ARBA00022603"/>
    </source>
</evidence>
<dbReference type="SUPFAM" id="SSF53335">
    <property type="entry name" value="S-adenosyl-L-methionine-dependent methyltransferases"/>
    <property type="match status" value="1"/>
</dbReference>
<keyword evidence="5" id="KW-1185">Reference proteome</keyword>
<accession>A0A4Q1CDQ5</accession>
<dbReference type="PROSITE" id="PS51682">
    <property type="entry name" value="SAM_OMT_I"/>
    <property type="match status" value="1"/>
</dbReference>
<keyword evidence="1 4" id="KW-0489">Methyltransferase</keyword>
<dbReference type="GO" id="GO:0008171">
    <property type="term" value="F:O-methyltransferase activity"/>
    <property type="evidence" value="ECO:0007669"/>
    <property type="project" value="InterPro"/>
</dbReference>
<proteinExistence type="predicted"/>
<dbReference type="InterPro" id="IPR050362">
    <property type="entry name" value="Cation-dep_OMT"/>
</dbReference>
<evidence type="ECO:0000313" key="5">
    <source>
        <dbReference type="Proteomes" id="UP000290204"/>
    </source>
</evidence>
<dbReference type="EMBL" id="SDHW01000010">
    <property type="protein sequence ID" value="RXK57523.1"/>
    <property type="molecule type" value="Genomic_DNA"/>
</dbReference>
<dbReference type="InterPro" id="IPR002935">
    <property type="entry name" value="SAM_O-MeTrfase"/>
</dbReference>
<keyword evidence="2 4" id="KW-0808">Transferase</keyword>
<dbReference type="GO" id="GO:0008757">
    <property type="term" value="F:S-adenosylmethionine-dependent methyltransferase activity"/>
    <property type="evidence" value="ECO:0007669"/>
    <property type="project" value="TreeGrafter"/>
</dbReference>
<evidence type="ECO:0000256" key="3">
    <source>
        <dbReference type="ARBA" id="ARBA00022691"/>
    </source>
</evidence>
<evidence type="ECO:0000256" key="2">
    <source>
        <dbReference type="ARBA" id="ARBA00022679"/>
    </source>
</evidence>
<dbReference type="PANTHER" id="PTHR10509:SF14">
    <property type="entry name" value="CAFFEOYL-COA O-METHYLTRANSFERASE 3-RELATED"/>
    <property type="match status" value="1"/>
</dbReference>
<reference evidence="4 5" key="1">
    <citation type="submission" date="2019-01" db="EMBL/GenBank/DDBJ databases">
        <title>Lacibacter sp. strain TTM-7.</title>
        <authorList>
            <person name="Chen W.-M."/>
        </authorList>
    </citation>
    <scope>NUCLEOTIDE SEQUENCE [LARGE SCALE GENOMIC DNA]</scope>
    <source>
        <strain evidence="4 5">TTM-7</strain>
    </source>
</reference>
<protein>
    <submittedName>
        <fullName evidence="4">O-methyltransferase</fullName>
    </submittedName>
</protein>
<dbReference type="Proteomes" id="UP000290204">
    <property type="component" value="Unassembled WGS sequence"/>
</dbReference>
<gene>
    <name evidence="4" type="ORF">ESA94_20955</name>
</gene>
<dbReference type="RefSeq" id="WP_129132922.1">
    <property type="nucleotide sequence ID" value="NZ_SDHW01000010.1"/>
</dbReference>
<dbReference type="CDD" id="cd02440">
    <property type="entry name" value="AdoMet_MTases"/>
    <property type="match status" value="1"/>
</dbReference>